<dbReference type="InterPro" id="IPR001499">
    <property type="entry name" value="GPCR_STE3"/>
</dbReference>
<feature type="region of interest" description="Disordered" evidence="10">
    <location>
        <begin position="320"/>
        <end position="366"/>
    </location>
</feature>
<keyword evidence="8" id="KW-0675">Receptor</keyword>
<dbReference type="GO" id="GO:0005886">
    <property type="term" value="C:plasma membrane"/>
    <property type="evidence" value="ECO:0007669"/>
    <property type="project" value="TreeGrafter"/>
</dbReference>
<protein>
    <submittedName>
        <fullName evidence="12">STE3-domain-containing protein</fullName>
    </submittedName>
</protein>
<evidence type="ECO:0000256" key="6">
    <source>
        <dbReference type="ARBA" id="ARBA00023040"/>
    </source>
</evidence>
<dbReference type="InParanoid" id="A0A165NFS5"/>
<feature type="compositionally biased region" description="Polar residues" evidence="10">
    <location>
        <begin position="389"/>
        <end position="401"/>
    </location>
</feature>
<dbReference type="InterPro" id="IPR000481">
    <property type="entry name" value="GPCR_Pheromne_B_alpha_rcpt"/>
</dbReference>
<gene>
    <name evidence="12" type="ORF">NEOLEDRAFT_1172977</name>
</gene>
<feature type="compositionally biased region" description="Polar residues" evidence="10">
    <location>
        <begin position="353"/>
        <end position="363"/>
    </location>
</feature>
<feature type="transmembrane region" description="Helical" evidence="11">
    <location>
        <begin position="276"/>
        <end position="295"/>
    </location>
</feature>
<keyword evidence="6" id="KW-0297">G-protein coupled receptor</keyword>
<feature type="transmembrane region" description="Helical" evidence="11">
    <location>
        <begin position="12"/>
        <end position="29"/>
    </location>
</feature>
<dbReference type="FunCoup" id="A0A165NFS5">
    <property type="interactions" value="91"/>
</dbReference>
<evidence type="ECO:0000256" key="8">
    <source>
        <dbReference type="ARBA" id="ARBA00023170"/>
    </source>
</evidence>
<dbReference type="GO" id="GO:0000750">
    <property type="term" value="P:pheromone-dependent signal transduction involved in conjugation with cellular fusion"/>
    <property type="evidence" value="ECO:0007669"/>
    <property type="project" value="TreeGrafter"/>
</dbReference>
<sequence length="420" mass="47245">MNFKSDPSYPAYPIFSFLGFVLVLVPLPWHLQAWNAGTCLYMIWTSIACLNMFINSVVWHGSALNKAPVWCDISVHLIIAVAVAIPAASLCINRRLYKIANGSMVSVSRQERRNAVIIDLCIGLGIPIIQVPLQYIVQGHRFDILEDIGCQPSQVNTPPAYPLVILWPLMISLVSACYCALTLRAFMKRRTQFSEFLNAANSSLTLNRYFRLMALATMEYLFTIPISIYGLTLWLNHPGAMAPFNWAAIHFDFSRVGIYPAVLWRYNRDNETSVELTRWSVPFCAFVFFAFFGFADEARRHYKMAFWAIARRLGFQPPQKKQASPFVRMPGSKARPQPNSSTSESLPVYAPRTTYNPQRNSFSSEKHVPSVYSSAYHDLESGIDFKTPGSASTFSPSSADIPSSLHHDNLIDPPGIPRAL</sequence>
<dbReference type="PANTHER" id="PTHR28097">
    <property type="entry name" value="PHEROMONE A FACTOR RECEPTOR"/>
    <property type="match status" value="1"/>
</dbReference>
<evidence type="ECO:0000256" key="11">
    <source>
        <dbReference type="SAM" id="Phobius"/>
    </source>
</evidence>
<feature type="transmembrane region" description="Helical" evidence="11">
    <location>
        <begin position="73"/>
        <end position="93"/>
    </location>
</feature>
<dbReference type="PRINTS" id="PR00899">
    <property type="entry name" value="GPCRSTE3"/>
</dbReference>
<evidence type="ECO:0000256" key="1">
    <source>
        <dbReference type="ARBA" id="ARBA00004141"/>
    </source>
</evidence>
<evidence type="ECO:0000256" key="7">
    <source>
        <dbReference type="ARBA" id="ARBA00023136"/>
    </source>
</evidence>
<evidence type="ECO:0000256" key="5">
    <source>
        <dbReference type="ARBA" id="ARBA00022989"/>
    </source>
</evidence>
<dbReference type="CDD" id="cd14966">
    <property type="entry name" value="7tmD_STE3"/>
    <property type="match status" value="1"/>
</dbReference>
<keyword evidence="7 11" id="KW-0472">Membrane</keyword>
<feature type="transmembrane region" description="Helical" evidence="11">
    <location>
        <begin position="212"/>
        <end position="235"/>
    </location>
</feature>
<dbReference type="OrthoDB" id="2874149at2759"/>
<dbReference type="PRINTS" id="PR00901">
    <property type="entry name" value="PHEROMONEBAR"/>
</dbReference>
<reference evidence="12 13" key="1">
    <citation type="journal article" date="2016" name="Mol. Biol. Evol.">
        <title>Comparative Genomics of Early-Diverging Mushroom-Forming Fungi Provides Insights into the Origins of Lignocellulose Decay Capabilities.</title>
        <authorList>
            <person name="Nagy L.G."/>
            <person name="Riley R."/>
            <person name="Tritt A."/>
            <person name="Adam C."/>
            <person name="Daum C."/>
            <person name="Floudas D."/>
            <person name="Sun H."/>
            <person name="Yadav J.S."/>
            <person name="Pangilinan J."/>
            <person name="Larsson K.H."/>
            <person name="Matsuura K."/>
            <person name="Barry K."/>
            <person name="Labutti K."/>
            <person name="Kuo R."/>
            <person name="Ohm R.A."/>
            <person name="Bhattacharya S.S."/>
            <person name="Shirouzu T."/>
            <person name="Yoshinaga Y."/>
            <person name="Martin F.M."/>
            <person name="Grigoriev I.V."/>
            <person name="Hibbett D.S."/>
        </authorList>
    </citation>
    <scope>NUCLEOTIDE SEQUENCE [LARGE SCALE GENOMIC DNA]</scope>
    <source>
        <strain evidence="12 13">HHB14362 ss-1</strain>
    </source>
</reference>
<dbReference type="PANTHER" id="PTHR28097:SF1">
    <property type="entry name" value="PHEROMONE A FACTOR RECEPTOR"/>
    <property type="match status" value="1"/>
</dbReference>
<keyword evidence="13" id="KW-1185">Reference proteome</keyword>
<keyword evidence="3" id="KW-0589">Pheromone response</keyword>
<dbReference type="EMBL" id="KV425638">
    <property type="protein sequence ID" value="KZT19581.1"/>
    <property type="molecule type" value="Genomic_DNA"/>
</dbReference>
<dbReference type="Pfam" id="PF02076">
    <property type="entry name" value="STE3"/>
    <property type="match status" value="1"/>
</dbReference>
<organism evidence="12 13">
    <name type="scientific">Neolentinus lepideus HHB14362 ss-1</name>
    <dbReference type="NCBI Taxonomy" id="1314782"/>
    <lineage>
        <taxon>Eukaryota</taxon>
        <taxon>Fungi</taxon>
        <taxon>Dikarya</taxon>
        <taxon>Basidiomycota</taxon>
        <taxon>Agaricomycotina</taxon>
        <taxon>Agaricomycetes</taxon>
        <taxon>Gloeophyllales</taxon>
        <taxon>Gloeophyllaceae</taxon>
        <taxon>Neolentinus</taxon>
    </lineage>
</organism>
<comment type="similarity">
    <text evidence="2">Belongs to the G-protein coupled receptor 4 family.</text>
</comment>
<evidence type="ECO:0000313" key="13">
    <source>
        <dbReference type="Proteomes" id="UP000076761"/>
    </source>
</evidence>
<dbReference type="GO" id="GO:0004934">
    <property type="term" value="F:mating-type alpha-factor pheromone receptor activity"/>
    <property type="evidence" value="ECO:0007669"/>
    <property type="project" value="InterPro"/>
</dbReference>
<dbReference type="AlphaFoldDB" id="A0A165NFS5"/>
<evidence type="ECO:0000313" key="12">
    <source>
        <dbReference type="EMBL" id="KZT19581.1"/>
    </source>
</evidence>
<feature type="region of interest" description="Disordered" evidence="10">
    <location>
        <begin position="387"/>
        <end position="420"/>
    </location>
</feature>
<evidence type="ECO:0000256" key="10">
    <source>
        <dbReference type="SAM" id="MobiDB-lite"/>
    </source>
</evidence>
<evidence type="ECO:0000256" key="3">
    <source>
        <dbReference type="ARBA" id="ARBA00022507"/>
    </source>
</evidence>
<evidence type="ECO:0000256" key="9">
    <source>
        <dbReference type="ARBA" id="ARBA00023224"/>
    </source>
</evidence>
<name>A0A165NFS5_9AGAM</name>
<feature type="transmembrane region" description="Helical" evidence="11">
    <location>
        <begin position="165"/>
        <end position="186"/>
    </location>
</feature>
<feature type="transmembrane region" description="Helical" evidence="11">
    <location>
        <begin position="114"/>
        <end position="137"/>
    </location>
</feature>
<evidence type="ECO:0000256" key="4">
    <source>
        <dbReference type="ARBA" id="ARBA00022692"/>
    </source>
</evidence>
<feature type="transmembrane region" description="Helical" evidence="11">
    <location>
        <begin position="41"/>
        <end position="61"/>
    </location>
</feature>
<accession>A0A165NFS5</accession>
<comment type="subcellular location">
    <subcellularLocation>
        <location evidence="1">Membrane</location>
        <topology evidence="1">Multi-pass membrane protein</topology>
    </subcellularLocation>
</comment>
<keyword evidence="5 11" id="KW-1133">Transmembrane helix</keyword>
<evidence type="ECO:0000256" key="2">
    <source>
        <dbReference type="ARBA" id="ARBA00011085"/>
    </source>
</evidence>
<keyword evidence="9" id="KW-0807">Transducer</keyword>
<dbReference type="Proteomes" id="UP000076761">
    <property type="component" value="Unassembled WGS sequence"/>
</dbReference>
<proteinExistence type="inferred from homology"/>
<keyword evidence="4 11" id="KW-0812">Transmembrane</keyword>